<sequence>MLTSAVDEDITRQLARLIVTSQPGSEARERARAGVLDYVAVTLPVLRGEVRESGLVSLRSVCQARDAQTRALLLGYAGHALDYDDFHPDFRGHPGTVILPALLALAAEVQPDADALLDACAVGVEMAGRLGLAATQRHYQAGFHNTATLGTLAAAAAVARLVQASEEQTATLLGIAATQASGLRAQFGSATKPLHAGLAAQNAVLAGRLTLAGFTGQQQGVIDAFLLACCGEQSNASRLVEQWGAPWRIVSPGLEFKPYATCGGTHTAADVARRLRHQALPRFQQSVEKMVDAISRIDVAFPPGGDIAASVTHPANGTEARFSLEYVIASCLLFDGVALEDVAEGPVNPVIASLAERVQRCPDLSAPPDELDPAARFHRVTIWFREGETLSCRMTRKESLAEPVDLRMKLRSCLRSASAAEVAEIATLCRLETPEALPRLVAILTAALYPAPQ</sequence>
<dbReference type="InterPro" id="IPR005656">
    <property type="entry name" value="MmgE_PrpD"/>
</dbReference>
<dbReference type="InterPro" id="IPR042188">
    <property type="entry name" value="MmgE/PrpD_sf_2"/>
</dbReference>
<name>A0AA50DNY4_9GAMM</name>
<accession>A0AA50DNY4</accession>
<evidence type="ECO:0000259" key="3">
    <source>
        <dbReference type="Pfam" id="PF19305"/>
    </source>
</evidence>
<gene>
    <name evidence="4" type="ORF">Q3V30_03110</name>
</gene>
<dbReference type="SUPFAM" id="SSF103378">
    <property type="entry name" value="2-methylcitrate dehydratase PrpD"/>
    <property type="match status" value="1"/>
</dbReference>
<feature type="domain" description="MmgE/PrpD N-terminal" evidence="2">
    <location>
        <begin position="65"/>
        <end position="219"/>
    </location>
</feature>
<dbReference type="KEGG" id="epi:Q3V30_03110"/>
<evidence type="ECO:0000256" key="1">
    <source>
        <dbReference type="ARBA" id="ARBA00006174"/>
    </source>
</evidence>
<reference evidence="4 5" key="1">
    <citation type="submission" date="2023-07" db="EMBL/GenBank/DDBJ databases">
        <title>Pathogenic bacteria of pear tree diseases.</title>
        <authorList>
            <person name="Zhang Z."/>
            <person name="He L."/>
            <person name="Huang R."/>
        </authorList>
    </citation>
    <scope>NUCLEOTIDE SEQUENCE [LARGE SCALE GENOMIC DNA]</scope>
    <source>
        <strain evidence="4 5">DE2</strain>
    </source>
</reference>
<dbReference type="InterPro" id="IPR045337">
    <property type="entry name" value="MmgE_PrpD_C"/>
</dbReference>
<feature type="domain" description="MmgE/PrpD C-terminal" evidence="3">
    <location>
        <begin position="259"/>
        <end position="393"/>
    </location>
</feature>
<dbReference type="Proteomes" id="UP001228139">
    <property type="component" value="Chromosome"/>
</dbReference>
<dbReference type="Gene3D" id="3.30.1330.120">
    <property type="entry name" value="2-methylcitrate dehydratase PrpD"/>
    <property type="match status" value="1"/>
</dbReference>
<organism evidence="4 5">
    <name type="scientific">Erwinia pyri</name>
    <dbReference type="NCBI Taxonomy" id="3062598"/>
    <lineage>
        <taxon>Bacteria</taxon>
        <taxon>Pseudomonadati</taxon>
        <taxon>Pseudomonadota</taxon>
        <taxon>Gammaproteobacteria</taxon>
        <taxon>Enterobacterales</taxon>
        <taxon>Erwiniaceae</taxon>
        <taxon>Erwinia</taxon>
    </lineage>
</organism>
<dbReference type="Pfam" id="PF03972">
    <property type="entry name" value="MmgE_PrpD_N"/>
    <property type="match status" value="1"/>
</dbReference>
<dbReference type="PANTHER" id="PTHR16943:SF8">
    <property type="entry name" value="2-METHYLCITRATE DEHYDRATASE"/>
    <property type="match status" value="1"/>
</dbReference>
<dbReference type="PANTHER" id="PTHR16943">
    <property type="entry name" value="2-METHYLCITRATE DEHYDRATASE-RELATED"/>
    <property type="match status" value="1"/>
</dbReference>
<keyword evidence="5" id="KW-1185">Reference proteome</keyword>
<dbReference type="Gene3D" id="1.10.4100.10">
    <property type="entry name" value="2-methylcitrate dehydratase PrpD"/>
    <property type="match status" value="1"/>
</dbReference>
<dbReference type="AlphaFoldDB" id="A0AA50DNY4"/>
<comment type="similarity">
    <text evidence="1">Belongs to the PrpD family.</text>
</comment>
<dbReference type="InterPro" id="IPR036148">
    <property type="entry name" value="MmgE/PrpD_sf"/>
</dbReference>
<dbReference type="Pfam" id="PF19305">
    <property type="entry name" value="MmgE_PrpD_C"/>
    <property type="match status" value="1"/>
</dbReference>
<dbReference type="InterPro" id="IPR045336">
    <property type="entry name" value="MmgE_PrpD_N"/>
</dbReference>
<evidence type="ECO:0000313" key="4">
    <source>
        <dbReference type="EMBL" id="WLS79515.1"/>
    </source>
</evidence>
<dbReference type="GO" id="GO:0016829">
    <property type="term" value="F:lyase activity"/>
    <property type="evidence" value="ECO:0007669"/>
    <property type="project" value="InterPro"/>
</dbReference>
<dbReference type="EMBL" id="CP132353">
    <property type="protein sequence ID" value="WLS79515.1"/>
    <property type="molecule type" value="Genomic_DNA"/>
</dbReference>
<evidence type="ECO:0000259" key="2">
    <source>
        <dbReference type="Pfam" id="PF03972"/>
    </source>
</evidence>
<evidence type="ECO:0000313" key="5">
    <source>
        <dbReference type="Proteomes" id="UP001228139"/>
    </source>
</evidence>
<proteinExistence type="inferred from homology"/>
<protein>
    <submittedName>
        <fullName evidence="4">MmgE/PrpD family protein</fullName>
    </submittedName>
</protein>
<dbReference type="InterPro" id="IPR042183">
    <property type="entry name" value="MmgE/PrpD_sf_1"/>
</dbReference>
<dbReference type="RefSeq" id="WP_306210362.1">
    <property type="nucleotide sequence ID" value="NZ_CP132353.1"/>
</dbReference>